<comment type="caution">
    <text evidence="2">The sequence shown here is derived from an EMBL/GenBank/DDBJ whole genome shotgun (WGS) entry which is preliminary data.</text>
</comment>
<sequence>MAIMTSIRATVVVPTFDHGPLIELAVNSALRQSVPVEVFIIGDGVPEGHKPFLRKLAAQDPRVRFFDHPKSPGRGERYRHEALLQARGEIICYLCDRDLWLPDHVAQLLHLLQNADFAHSLPLHLLPDQTLFFPLDLAHPAFRDQVITHGNRIPLSCAGHTLNFYKRMPEGWSDTPHGEPTDWHMFRKFLRLAECRCASGTLPTALTFPSPPRKAWAPETRMLELQAWQARIASPVEQQRLMLQLLQMAIRWRDHHIAGFFPA</sequence>
<keyword evidence="3" id="KW-1185">Reference proteome</keyword>
<evidence type="ECO:0000313" key="3">
    <source>
        <dbReference type="Proteomes" id="UP001549320"/>
    </source>
</evidence>
<dbReference type="SUPFAM" id="SSF53448">
    <property type="entry name" value="Nucleotide-diphospho-sugar transferases"/>
    <property type="match status" value="1"/>
</dbReference>
<reference evidence="2 3" key="1">
    <citation type="submission" date="2024-06" db="EMBL/GenBank/DDBJ databases">
        <title>Sorghum-associated microbial communities from plants grown in Nebraska, USA.</title>
        <authorList>
            <person name="Schachtman D."/>
        </authorList>
    </citation>
    <scope>NUCLEOTIDE SEQUENCE [LARGE SCALE GENOMIC DNA]</scope>
    <source>
        <strain evidence="2 3">2709</strain>
    </source>
</reference>
<dbReference type="EMBL" id="JBEPSH010000002">
    <property type="protein sequence ID" value="MET4575714.1"/>
    <property type="molecule type" value="Genomic_DNA"/>
</dbReference>
<dbReference type="InterPro" id="IPR029044">
    <property type="entry name" value="Nucleotide-diphossugar_trans"/>
</dbReference>
<name>A0ABV2Q3W2_9BURK</name>
<accession>A0ABV2Q3W2</accession>
<dbReference type="Pfam" id="PF00535">
    <property type="entry name" value="Glycos_transf_2"/>
    <property type="match status" value="1"/>
</dbReference>
<dbReference type="Gene3D" id="3.90.550.10">
    <property type="entry name" value="Spore Coat Polysaccharide Biosynthesis Protein SpsA, Chain A"/>
    <property type="match status" value="1"/>
</dbReference>
<dbReference type="InterPro" id="IPR001173">
    <property type="entry name" value="Glyco_trans_2-like"/>
</dbReference>
<evidence type="ECO:0000313" key="2">
    <source>
        <dbReference type="EMBL" id="MET4575714.1"/>
    </source>
</evidence>
<protein>
    <submittedName>
        <fullName evidence="2">Glycosyltransferase involved in cell wall biosynthesis</fullName>
    </submittedName>
</protein>
<gene>
    <name evidence="2" type="ORF">ABIE13_000814</name>
</gene>
<dbReference type="CDD" id="cd00761">
    <property type="entry name" value="Glyco_tranf_GTA_type"/>
    <property type="match status" value="1"/>
</dbReference>
<organism evidence="2 3">
    <name type="scientific">Ottowia thiooxydans</name>
    <dbReference type="NCBI Taxonomy" id="219182"/>
    <lineage>
        <taxon>Bacteria</taxon>
        <taxon>Pseudomonadati</taxon>
        <taxon>Pseudomonadota</taxon>
        <taxon>Betaproteobacteria</taxon>
        <taxon>Burkholderiales</taxon>
        <taxon>Comamonadaceae</taxon>
        <taxon>Ottowia</taxon>
    </lineage>
</organism>
<dbReference type="Proteomes" id="UP001549320">
    <property type="component" value="Unassembled WGS sequence"/>
</dbReference>
<evidence type="ECO:0000259" key="1">
    <source>
        <dbReference type="Pfam" id="PF00535"/>
    </source>
</evidence>
<feature type="domain" description="Glycosyltransferase 2-like" evidence="1">
    <location>
        <begin position="10"/>
        <end position="117"/>
    </location>
</feature>
<proteinExistence type="predicted"/>